<organism evidence="5 6">
    <name type="scientific">Panagrolaimus davidi</name>
    <dbReference type="NCBI Taxonomy" id="227884"/>
    <lineage>
        <taxon>Eukaryota</taxon>
        <taxon>Metazoa</taxon>
        <taxon>Ecdysozoa</taxon>
        <taxon>Nematoda</taxon>
        <taxon>Chromadorea</taxon>
        <taxon>Rhabditida</taxon>
        <taxon>Tylenchina</taxon>
        <taxon>Panagrolaimomorpha</taxon>
        <taxon>Panagrolaimoidea</taxon>
        <taxon>Panagrolaimidae</taxon>
        <taxon>Panagrolaimus</taxon>
    </lineage>
</organism>
<evidence type="ECO:0000259" key="4">
    <source>
        <dbReference type="PROSITE" id="PS01180"/>
    </source>
</evidence>
<comment type="caution">
    <text evidence="3">Lacks conserved residue(s) required for the propagation of feature annotation.</text>
</comment>
<keyword evidence="5" id="KW-1185">Reference proteome</keyword>
<dbReference type="Gene3D" id="2.60.120.290">
    <property type="entry name" value="Spermadhesin, CUB domain"/>
    <property type="match status" value="4"/>
</dbReference>
<keyword evidence="2" id="KW-1015">Disulfide bond</keyword>
<dbReference type="SUPFAM" id="SSF49854">
    <property type="entry name" value="Spermadhesin, CUB domain"/>
    <property type="match status" value="4"/>
</dbReference>
<dbReference type="Pfam" id="PF00431">
    <property type="entry name" value="CUB"/>
    <property type="match status" value="4"/>
</dbReference>
<feature type="domain" description="CUB" evidence="4">
    <location>
        <begin position="10"/>
        <end position="140"/>
    </location>
</feature>
<keyword evidence="1" id="KW-0677">Repeat</keyword>
<dbReference type="PROSITE" id="PS01180">
    <property type="entry name" value="CUB"/>
    <property type="match status" value="4"/>
</dbReference>
<dbReference type="InterPro" id="IPR035914">
    <property type="entry name" value="Sperma_CUB_dom_sf"/>
</dbReference>
<dbReference type="CDD" id="cd00041">
    <property type="entry name" value="CUB"/>
    <property type="match status" value="3"/>
</dbReference>
<dbReference type="WBParaSite" id="PDA_v2.g25990.t1">
    <property type="protein sequence ID" value="PDA_v2.g25990.t1"/>
    <property type="gene ID" value="PDA_v2.g25990"/>
</dbReference>
<protein>
    <submittedName>
        <fullName evidence="6">CUB domain-containing protein</fullName>
    </submittedName>
</protein>
<evidence type="ECO:0000256" key="1">
    <source>
        <dbReference type="ARBA" id="ARBA00022737"/>
    </source>
</evidence>
<dbReference type="InterPro" id="IPR000859">
    <property type="entry name" value="CUB_dom"/>
</dbReference>
<dbReference type="Proteomes" id="UP000887578">
    <property type="component" value="Unplaced"/>
</dbReference>
<dbReference type="AlphaFoldDB" id="A0A914Q408"/>
<evidence type="ECO:0000256" key="2">
    <source>
        <dbReference type="ARBA" id="ARBA00023157"/>
    </source>
</evidence>
<reference evidence="6" key="1">
    <citation type="submission" date="2022-11" db="UniProtKB">
        <authorList>
            <consortium name="WormBaseParasite"/>
        </authorList>
    </citation>
    <scope>IDENTIFICATION</scope>
</reference>
<evidence type="ECO:0000256" key="3">
    <source>
        <dbReference type="PROSITE-ProRule" id="PRU00059"/>
    </source>
</evidence>
<feature type="domain" description="CUB" evidence="4">
    <location>
        <begin position="415"/>
        <end position="534"/>
    </location>
</feature>
<evidence type="ECO:0000313" key="5">
    <source>
        <dbReference type="Proteomes" id="UP000887578"/>
    </source>
</evidence>
<dbReference type="PANTHER" id="PTHR24251">
    <property type="entry name" value="OVOCHYMASE-RELATED"/>
    <property type="match status" value="1"/>
</dbReference>
<evidence type="ECO:0000313" key="6">
    <source>
        <dbReference type="WBParaSite" id="PDA_v2.g25990.t1"/>
    </source>
</evidence>
<sequence length="578" mass="64426">MSWKAVEPRCGGRITQSSGTITYYDVHDDDICAWYISVPPQYHIELTLKSAKMASGISVNCTVNSLEIFDHQSAANRTRLIEVCENQAKPLIFRTTVPYATVYFKTNRKLMDNDVPILDCKKDSSNPWCGVGFVLSYKTLELPNGCGGTITPDENGKMEGYIESPGYGHSYFPNLNCQWILNATVENNTLPVAESARKVQIEFIDFDIATSETKYISTLSRIAERVIQNCGGDFVRVSPKGGMFCNLMPPKGVYSSSYFDIKLSTDSSVGGRGFRLKYQNVCEMDFTAPNGTISSPNYPTASTIPFKCSYRIIAAQTQAIRVVFRSIGIKADINTCFYNTQKQKDSNDYIELQGGHKSNEQINRRYVCARYPFVSPYGEVVASGIVPLSITYSTSGDSDTNTGFSFDYEIFDVGCGGLFYQQTGTIKSPNFPERYHPHMYCIYEIIVAWDQRVRLNFDIFDVENVANQDDCGFDNVQVYDGVYINEDTHGELLGRFCGMSKPPALLSKSNKMSVVFLSDRSVNGAGFSANYRGVEVADDCDQTFTNLEGIIEFNSSVHPRATQCNYVVVVSILVGFYG</sequence>
<feature type="domain" description="CUB" evidence="4">
    <location>
        <begin position="146"/>
        <end position="281"/>
    </location>
</feature>
<dbReference type="SMART" id="SM00042">
    <property type="entry name" value="CUB"/>
    <property type="match status" value="4"/>
</dbReference>
<feature type="domain" description="CUB" evidence="4">
    <location>
        <begin position="282"/>
        <end position="411"/>
    </location>
</feature>
<proteinExistence type="predicted"/>
<name>A0A914Q408_9BILA</name>
<dbReference type="FunFam" id="2.60.120.290:FF:000013">
    <property type="entry name" value="Membrane frizzled-related protein"/>
    <property type="match status" value="1"/>
</dbReference>
<accession>A0A914Q408</accession>